<protein>
    <submittedName>
        <fullName evidence="2">Uncharacterized protein</fullName>
    </submittedName>
</protein>
<feature type="compositionally biased region" description="Basic and acidic residues" evidence="1">
    <location>
        <begin position="9"/>
        <end position="29"/>
    </location>
</feature>
<evidence type="ECO:0000256" key="1">
    <source>
        <dbReference type="SAM" id="MobiDB-lite"/>
    </source>
</evidence>
<feature type="region of interest" description="Disordered" evidence="1">
    <location>
        <begin position="1"/>
        <end position="81"/>
    </location>
</feature>
<dbReference type="AlphaFoldDB" id="A0A6A6I4W9"/>
<dbReference type="RefSeq" id="XP_033680006.1">
    <property type="nucleotide sequence ID" value="XM_033829845.1"/>
</dbReference>
<dbReference type="EMBL" id="ML987202">
    <property type="protein sequence ID" value="KAF2245002.1"/>
    <property type="molecule type" value="Genomic_DNA"/>
</dbReference>
<sequence length="120" mass="13669">MDASQAPRPRREAARRRAESEGNEGKDGSESVSRPSRKRTGRRGIPHRSVPLPLSHHQQTADRIQEQPASKDSSKREEDFRASRWMHHLKRQAQEGWGGRSIASHHITSHSYHAIPTPTR</sequence>
<name>A0A6A6I4W9_9PLEO</name>
<evidence type="ECO:0000313" key="2">
    <source>
        <dbReference type="EMBL" id="KAF2245002.1"/>
    </source>
</evidence>
<evidence type="ECO:0000313" key="3">
    <source>
        <dbReference type="Proteomes" id="UP000800094"/>
    </source>
</evidence>
<organism evidence="2 3">
    <name type="scientific">Trematosphaeria pertusa</name>
    <dbReference type="NCBI Taxonomy" id="390896"/>
    <lineage>
        <taxon>Eukaryota</taxon>
        <taxon>Fungi</taxon>
        <taxon>Dikarya</taxon>
        <taxon>Ascomycota</taxon>
        <taxon>Pezizomycotina</taxon>
        <taxon>Dothideomycetes</taxon>
        <taxon>Pleosporomycetidae</taxon>
        <taxon>Pleosporales</taxon>
        <taxon>Massarineae</taxon>
        <taxon>Trematosphaeriaceae</taxon>
        <taxon>Trematosphaeria</taxon>
    </lineage>
</organism>
<dbReference type="Proteomes" id="UP000800094">
    <property type="component" value="Unassembled WGS sequence"/>
</dbReference>
<accession>A0A6A6I4W9</accession>
<keyword evidence="3" id="KW-1185">Reference proteome</keyword>
<dbReference type="GeneID" id="54583175"/>
<feature type="compositionally biased region" description="Basic residues" evidence="1">
    <location>
        <begin position="35"/>
        <end position="46"/>
    </location>
</feature>
<proteinExistence type="predicted"/>
<feature type="compositionally biased region" description="Basic and acidic residues" evidence="1">
    <location>
        <begin position="72"/>
        <end position="81"/>
    </location>
</feature>
<gene>
    <name evidence="2" type="ORF">BU26DRAFT_522698</name>
</gene>
<reference evidence="2" key="1">
    <citation type="journal article" date="2020" name="Stud. Mycol.">
        <title>101 Dothideomycetes genomes: a test case for predicting lifestyles and emergence of pathogens.</title>
        <authorList>
            <person name="Haridas S."/>
            <person name="Albert R."/>
            <person name="Binder M."/>
            <person name="Bloem J."/>
            <person name="Labutti K."/>
            <person name="Salamov A."/>
            <person name="Andreopoulos B."/>
            <person name="Baker S."/>
            <person name="Barry K."/>
            <person name="Bills G."/>
            <person name="Bluhm B."/>
            <person name="Cannon C."/>
            <person name="Castanera R."/>
            <person name="Culley D."/>
            <person name="Daum C."/>
            <person name="Ezra D."/>
            <person name="Gonzalez J."/>
            <person name="Henrissat B."/>
            <person name="Kuo A."/>
            <person name="Liang C."/>
            <person name="Lipzen A."/>
            <person name="Lutzoni F."/>
            <person name="Magnuson J."/>
            <person name="Mondo S."/>
            <person name="Nolan M."/>
            <person name="Ohm R."/>
            <person name="Pangilinan J."/>
            <person name="Park H.-J."/>
            <person name="Ramirez L."/>
            <person name="Alfaro M."/>
            <person name="Sun H."/>
            <person name="Tritt A."/>
            <person name="Yoshinaga Y."/>
            <person name="Zwiers L.-H."/>
            <person name="Turgeon B."/>
            <person name="Goodwin S."/>
            <person name="Spatafora J."/>
            <person name="Crous P."/>
            <person name="Grigoriev I."/>
        </authorList>
    </citation>
    <scope>NUCLEOTIDE SEQUENCE</scope>
    <source>
        <strain evidence="2">CBS 122368</strain>
    </source>
</reference>